<dbReference type="RefSeq" id="WP_378248418.1">
    <property type="nucleotide sequence ID" value="NZ_JBHSKF010000007.1"/>
</dbReference>
<reference evidence="2" key="1">
    <citation type="journal article" date="2019" name="Int. J. Syst. Evol. Microbiol.">
        <title>The Global Catalogue of Microorganisms (GCM) 10K type strain sequencing project: providing services to taxonomists for standard genome sequencing and annotation.</title>
        <authorList>
            <consortium name="The Broad Institute Genomics Platform"/>
            <consortium name="The Broad Institute Genome Sequencing Center for Infectious Disease"/>
            <person name="Wu L."/>
            <person name="Ma J."/>
        </authorList>
    </citation>
    <scope>NUCLEOTIDE SEQUENCE [LARGE SCALE GENOMIC DNA]</scope>
    <source>
        <strain evidence="2">CCUG 59778</strain>
    </source>
</reference>
<organism evidence="1 2">
    <name type="scientific">Actinokineospora guangxiensis</name>
    <dbReference type="NCBI Taxonomy" id="1490288"/>
    <lineage>
        <taxon>Bacteria</taxon>
        <taxon>Bacillati</taxon>
        <taxon>Actinomycetota</taxon>
        <taxon>Actinomycetes</taxon>
        <taxon>Pseudonocardiales</taxon>
        <taxon>Pseudonocardiaceae</taxon>
        <taxon>Actinokineospora</taxon>
    </lineage>
</organism>
<protein>
    <recommendedName>
        <fullName evidence="3">DUF222 domain-containing protein</fullName>
    </recommendedName>
</protein>
<proteinExistence type="predicted"/>
<evidence type="ECO:0000313" key="1">
    <source>
        <dbReference type="EMBL" id="MFC5288563.1"/>
    </source>
</evidence>
<dbReference type="Proteomes" id="UP001596157">
    <property type="component" value="Unassembled WGS sequence"/>
</dbReference>
<evidence type="ECO:0008006" key="3">
    <source>
        <dbReference type="Google" id="ProtNLM"/>
    </source>
</evidence>
<sequence length="207" mass="22759">MNDDAVVRVAAALVQYRQSVSQPYDEALHEVAARVEQSRSLGKADIGALVLWKRMRADTKWATALCSMPDQQVRTITAKAVAEVRDESLAVVDAARRGREHLRELPACRNGNALTSVLLVAGAPHRMAVYDRRAHRALLALPGVDFVPGNGMYARYMACVEDLRARGLEQGHRWMARDIDLALYSLGGAEPVRDSVVNTTIGRQPSD</sequence>
<accession>A0ABW0EMD1</accession>
<name>A0ABW0EMD1_9PSEU</name>
<dbReference type="EMBL" id="JBHSKF010000007">
    <property type="protein sequence ID" value="MFC5288563.1"/>
    <property type="molecule type" value="Genomic_DNA"/>
</dbReference>
<evidence type="ECO:0000313" key="2">
    <source>
        <dbReference type="Proteomes" id="UP001596157"/>
    </source>
</evidence>
<comment type="caution">
    <text evidence="1">The sequence shown here is derived from an EMBL/GenBank/DDBJ whole genome shotgun (WGS) entry which is preliminary data.</text>
</comment>
<keyword evidence="2" id="KW-1185">Reference proteome</keyword>
<gene>
    <name evidence="1" type="ORF">ACFPM7_16000</name>
</gene>